<evidence type="ECO:0000313" key="1">
    <source>
        <dbReference type="EMBL" id="KAK9323021.1"/>
    </source>
</evidence>
<protein>
    <submittedName>
        <fullName evidence="1">Uncharacterized protein</fullName>
    </submittedName>
</protein>
<reference evidence="2" key="1">
    <citation type="journal article" date="2024" name="Front. Bioeng. Biotechnol.">
        <title>Genome-scale model development and genomic sequencing of the oleaginous clade Lipomyces.</title>
        <authorList>
            <person name="Czajka J.J."/>
            <person name="Han Y."/>
            <person name="Kim J."/>
            <person name="Mondo S.J."/>
            <person name="Hofstad B.A."/>
            <person name="Robles A."/>
            <person name="Haridas S."/>
            <person name="Riley R."/>
            <person name="LaButti K."/>
            <person name="Pangilinan J."/>
            <person name="Andreopoulos W."/>
            <person name="Lipzen A."/>
            <person name="Yan J."/>
            <person name="Wang M."/>
            <person name="Ng V."/>
            <person name="Grigoriev I.V."/>
            <person name="Spatafora J.W."/>
            <person name="Magnuson J.K."/>
            <person name="Baker S.E."/>
            <person name="Pomraning K.R."/>
        </authorList>
    </citation>
    <scope>NUCLEOTIDE SEQUENCE [LARGE SCALE GENOMIC DNA]</scope>
    <source>
        <strain evidence="2">CBS 10300</strain>
    </source>
</reference>
<gene>
    <name evidence="1" type="ORF">V1517DRAFT_321635</name>
</gene>
<sequence>MDLHSPSVSSSSSNGHSTSSILSVLAQERRDLEEELSALISVLESHNVDMSTPLITPDGFPRSDIDVAQVRITRTRIIRLRNDLKAVMSRIETTLYEHHASLKAKGSESANGNSVASSSKPKPNGIAFAVINTVVQHSPAYEAGLISGDKIVKFGSIDAGNHQRLARLATVVQENENMPIEITVIREIDEAQARAEVNLVLTPRQGWGGRGLLGCHISPL</sequence>
<proteinExistence type="predicted"/>
<name>A0ACC3TQ49_9ASCO</name>
<dbReference type="EMBL" id="MU970067">
    <property type="protein sequence ID" value="KAK9323021.1"/>
    <property type="molecule type" value="Genomic_DNA"/>
</dbReference>
<dbReference type="Proteomes" id="UP001489719">
    <property type="component" value="Unassembled WGS sequence"/>
</dbReference>
<organism evidence="1 2">
    <name type="scientific">Lipomyces orientalis</name>
    <dbReference type="NCBI Taxonomy" id="1233043"/>
    <lineage>
        <taxon>Eukaryota</taxon>
        <taxon>Fungi</taxon>
        <taxon>Dikarya</taxon>
        <taxon>Ascomycota</taxon>
        <taxon>Saccharomycotina</taxon>
        <taxon>Lipomycetes</taxon>
        <taxon>Lipomycetales</taxon>
        <taxon>Lipomycetaceae</taxon>
        <taxon>Lipomyces</taxon>
    </lineage>
</organism>
<accession>A0ACC3TQ49</accession>
<comment type="caution">
    <text evidence="1">The sequence shown here is derived from an EMBL/GenBank/DDBJ whole genome shotgun (WGS) entry which is preliminary data.</text>
</comment>
<keyword evidence="2" id="KW-1185">Reference proteome</keyword>
<evidence type="ECO:0000313" key="2">
    <source>
        <dbReference type="Proteomes" id="UP001489719"/>
    </source>
</evidence>